<name>A0A0K0G5B3_STRVS</name>
<dbReference type="InterPro" id="IPR027417">
    <property type="entry name" value="P-loop_NTPase"/>
</dbReference>
<dbReference type="PANTHER" id="PTHR10492">
    <property type="match status" value="1"/>
</dbReference>
<proteinExistence type="predicted"/>
<dbReference type="SUPFAM" id="SSF52540">
    <property type="entry name" value="P-loop containing nucleoside triphosphate hydrolases"/>
    <property type="match status" value="1"/>
</dbReference>
<reference evidence="2" key="2">
    <citation type="submission" date="2015-08" db="UniProtKB">
        <authorList>
            <consortium name="WormBaseParasite"/>
        </authorList>
    </citation>
    <scope>IDENTIFICATION</scope>
</reference>
<dbReference type="STRING" id="75913.A0A0K0G5B3"/>
<reference evidence="1" key="1">
    <citation type="submission" date="2014-07" db="EMBL/GenBank/DDBJ databases">
        <authorList>
            <person name="Martin A.A"/>
            <person name="De Silva N."/>
        </authorList>
    </citation>
    <scope>NUCLEOTIDE SEQUENCE</scope>
</reference>
<evidence type="ECO:0000313" key="2">
    <source>
        <dbReference type="WBParaSite" id="SVE_1992900.1"/>
    </source>
</evidence>
<dbReference type="AlphaFoldDB" id="A0A0K0G5B3"/>
<accession>A0A0K0G5B3</accession>
<evidence type="ECO:0000313" key="1">
    <source>
        <dbReference type="Proteomes" id="UP000035680"/>
    </source>
</evidence>
<dbReference type="Proteomes" id="UP000035680">
    <property type="component" value="Unassembled WGS sequence"/>
</dbReference>
<dbReference type="WBParaSite" id="SVE_1992900.1">
    <property type="protein sequence ID" value="SVE_1992900.1"/>
    <property type="gene ID" value="SVE_1992900"/>
</dbReference>
<organism evidence="1 2">
    <name type="scientific">Strongyloides venezuelensis</name>
    <name type="common">Threadworm</name>
    <dbReference type="NCBI Taxonomy" id="75913"/>
    <lineage>
        <taxon>Eukaryota</taxon>
        <taxon>Metazoa</taxon>
        <taxon>Ecdysozoa</taxon>
        <taxon>Nematoda</taxon>
        <taxon>Chromadorea</taxon>
        <taxon>Rhabditida</taxon>
        <taxon>Tylenchina</taxon>
        <taxon>Panagrolaimomorpha</taxon>
        <taxon>Strongyloidoidea</taxon>
        <taxon>Strongyloididae</taxon>
        <taxon>Strongyloides</taxon>
    </lineage>
</organism>
<keyword evidence="1" id="KW-1185">Reference proteome</keyword>
<protein>
    <submittedName>
        <fullName evidence="2">ATP-dependent DNA helicase</fullName>
    </submittedName>
</protein>
<sequence>MNDIFGAKSESIIEKFSYAIFAPTNVIVKSINNEVLNTLPGDKRFDTNENYYNMSIDNLNQLTPCGLTPHALNLKVNVVYIVRHKTVFIPRKVLYSSEGEYPFTLAIKQFPVRLAFTIIIKKSQKQTLSKIDVDITTPLFSHRQLYVAFSVSKVLIVYS</sequence>
<dbReference type="PANTHER" id="PTHR10492:SF57">
    <property type="entry name" value="ATP-DEPENDENT DNA HELICASE"/>
    <property type="match status" value="1"/>
</dbReference>